<feature type="transmembrane region" description="Helical" evidence="2">
    <location>
        <begin position="83"/>
        <end position="103"/>
    </location>
</feature>
<evidence type="ECO:0000313" key="4">
    <source>
        <dbReference type="Proteomes" id="UP001164459"/>
    </source>
</evidence>
<accession>A0ABY7HBN4</accession>
<keyword evidence="4" id="KW-1185">Reference proteome</keyword>
<evidence type="ECO:0000256" key="1">
    <source>
        <dbReference type="SAM" id="MobiDB-lite"/>
    </source>
</evidence>
<feature type="transmembrane region" description="Helical" evidence="2">
    <location>
        <begin position="48"/>
        <end position="71"/>
    </location>
</feature>
<proteinExistence type="predicted"/>
<gene>
    <name evidence="3" type="ORF">O0S08_09665</name>
</gene>
<keyword evidence="2" id="KW-0812">Transmembrane</keyword>
<sequence>MSNSDGSFEKPEPGAGRLGFIADLGFILCATWLVLWRTELYGATRGSIWASWWPALVLGGLIGAATVVGLSQRKSHGFLPYSFRWALLAVLLVLPAWLALSLLDAGTRDRTIRSVAHESRREAAQLLAAADSPEERQRQQRVVDAADAGLKLAEALDAAKAKGIEVPTVDLVSQLSPDELERLGPGTVDTLEEVLGIAEAIEQGGSLPPDVAEVVSSAGLDNPKVMLALLGLLAALLAPALGLSSGLILKILQALVINGSLSLGGLLRVVPALLGSIGPNGIDPIGLNQRLDEYGAMAGDLVEFMNAMEEMGGDEVRGSQPFQKIKDVVTEASGRPAADRVCPPEQRERARAAAQGDRERLRAELANRCPQLKPSDVDELVRSGR</sequence>
<dbReference type="Proteomes" id="UP001164459">
    <property type="component" value="Chromosome"/>
</dbReference>
<dbReference type="RefSeq" id="WP_269038760.1">
    <property type="nucleotide sequence ID" value="NZ_CP114040.1"/>
</dbReference>
<keyword evidence="2" id="KW-0472">Membrane</keyword>
<feature type="compositionally biased region" description="Basic and acidic residues" evidence="1">
    <location>
        <begin position="345"/>
        <end position="365"/>
    </location>
</feature>
<evidence type="ECO:0000256" key="2">
    <source>
        <dbReference type="SAM" id="Phobius"/>
    </source>
</evidence>
<feature type="transmembrane region" description="Helical" evidence="2">
    <location>
        <begin position="15"/>
        <end position="36"/>
    </location>
</feature>
<organism evidence="3 4">
    <name type="scientific">Nannocystis punicea</name>
    <dbReference type="NCBI Taxonomy" id="2995304"/>
    <lineage>
        <taxon>Bacteria</taxon>
        <taxon>Pseudomonadati</taxon>
        <taxon>Myxococcota</taxon>
        <taxon>Polyangia</taxon>
        <taxon>Nannocystales</taxon>
        <taxon>Nannocystaceae</taxon>
        <taxon>Nannocystis</taxon>
    </lineage>
</organism>
<evidence type="ECO:0000313" key="3">
    <source>
        <dbReference type="EMBL" id="WAS96414.1"/>
    </source>
</evidence>
<reference evidence="3" key="1">
    <citation type="submission" date="2022-11" db="EMBL/GenBank/DDBJ databases">
        <title>Minimal conservation of predation-associated metabolite biosynthetic gene clusters underscores biosynthetic potential of Myxococcota including descriptions for ten novel species: Archangium lansinium sp. nov., Myxococcus landrumus sp. nov., Nannocystis bai.</title>
        <authorList>
            <person name="Ahearne A."/>
            <person name="Stevens C."/>
            <person name="Dowd S."/>
        </authorList>
    </citation>
    <scope>NUCLEOTIDE SEQUENCE</scope>
    <source>
        <strain evidence="3">Fl3</strain>
    </source>
</reference>
<feature type="region of interest" description="Disordered" evidence="1">
    <location>
        <begin position="333"/>
        <end position="385"/>
    </location>
</feature>
<protein>
    <submittedName>
        <fullName evidence="3">Uncharacterized protein</fullName>
    </submittedName>
</protein>
<dbReference type="EMBL" id="CP114040">
    <property type="protein sequence ID" value="WAS96414.1"/>
    <property type="molecule type" value="Genomic_DNA"/>
</dbReference>
<feature type="transmembrane region" description="Helical" evidence="2">
    <location>
        <begin position="225"/>
        <end position="245"/>
    </location>
</feature>
<name>A0ABY7HBN4_9BACT</name>
<feature type="compositionally biased region" description="Basic and acidic residues" evidence="1">
    <location>
        <begin position="375"/>
        <end position="385"/>
    </location>
</feature>
<keyword evidence="2" id="KW-1133">Transmembrane helix</keyword>